<dbReference type="KEGG" id="aagg:ETAA8_35570"/>
<evidence type="ECO:0000256" key="1">
    <source>
        <dbReference type="ARBA" id="ARBA00022741"/>
    </source>
</evidence>
<dbReference type="Proteomes" id="UP000315017">
    <property type="component" value="Chromosome"/>
</dbReference>
<feature type="region of interest" description="Disordered" evidence="4">
    <location>
        <begin position="1"/>
        <end position="25"/>
    </location>
</feature>
<dbReference type="InterPro" id="IPR027417">
    <property type="entry name" value="P-loop_NTPase"/>
</dbReference>
<dbReference type="OrthoDB" id="288091at2"/>
<evidence type="ECO:0000256" key="2">
    <source>
        <dbReference type="ARBA" id="ARBA00022801"/>
    </source>
</evidence>
<dbReference type="InterPro" id="IPR006500">
    <property type="entry name" value="Helicase_put_C_phage/plasmid"/>
</dbReference>
<protein>
    <recommendedName>
        <fullName evidence="5">SF3 helicase domain-containing protein</fullName>
    </recommendedName>
</protein>
<accession>A0A517YE19</accession>
<dbReference type="InterPro" id="IPR051620">
    <property type="entry name" value="ORF904-like_C"/>
</dbReference>
<dbReference type="GO" id="GO:0016787">
    <property type="term" value="F:hydrolase activity"/>
    <property type="evidence" value="ECO:0007669"/>
    <property type="project" value="UniProtKB-KW"/>
</dbReference>
<evidence type="ECO:0000313" key="6">
    <source>
        <dbReference type="EMBL" id="QDU28457.1"/>
    </source>
</evidence>
<evidence type="ECO:0000259" key="5">
    <source>
        <dbReference type="PROSITE" id="PS51206"/>
    </source>
</evidence>
<dbReference type="InterPro" id="IPR045455">
    <property type="entry name" value="NrS-1_pol-like_helicase"/>
</dbReference>
<gene>
    <name evidence="6" type="ORF">ETAA8_35570</name>
</gene>
<organism evidence="6 7">
    <name type="scientific">Anatilimnocola aggregata</name>
    <dbReference type="NCBI Taxonomy" id="2528021"/>
    <lineage>
        <taxon>Bacteria</taxon>
        <taxon>Pseudomonadati</taxon>
        <taxon>Planctomycetota</taxon>
        <taxon>Planctomycetia</taxon>
        <taxon>Pirellulales</taxon>
        <taxon>Pirellulaceae</taxon>
        <taxon>Anatilimnocola</taxon>
    </lineage>
</organism>
<dbReference type="PROSITE" id="PS51206">
    <property type="entry name" value="SF3_HELICASE_1"/>
    <property type="match status" value="1"/>
</dbReference>
<dbReference type="GO" id="GO:0005524">
    <property type="term" value="F:ATP binding"/>
    <property type="evidence" value="ECO:0007669"/>
    <property type="project" value="UniProtKB-KW"/>
</dbReference>
<dbReference type="NCBIfam" id="TIGR01613">
    <property type="entry name" value="primase_Cterm"/>
    <property type="match status" value="1"/>
</dbReference>
<dbReference type="RefSeq" id="WP_145090772.1">
    <property type="nucleotide sequence ID" value="NZ_CP036274.1"/>
</dbReference>
<dbReference type="PANTHER" id="PTHR35372">
    <property type="entry name" value="ATP BINDING PROTEIN-RELATED"/>
    <property type="match status" value="1"/>
</dbReference>
<name>A0A517YE19_9BACT</name>
<keyword evidence="7" id="KW-1185">Reference proteome</keyword>
<dbReference type="Gene3D" id="3.40.50.300">
    <property type="entry name" value="P-loop containing nucleotide triphosphate hydrolases"/>
    <property type="match status" value="1"/>
</dbReference>
<dbReference type="Pfam" id="PF19263">
    <property type="entry name" value="DUF5906"/>
    <property type="match status" value="1"/>
</dbReference>
<evidence type="ECO:0000256" key="3">
    <source>
        <dbReference type="ARBA" id="ARBA00022840"/>
    </source>
</evidence>
<dbReference type="InterPro" id="IPR014015">
    <property type="entry name" value="Helicase_SF3_DNA-vir"/>
</dbReference>
<keyword evidence="3" id="KW-0067">ATP-binding</keyword>
<evidence type="ECO:0000256" key="4">
    <source>
        <dbReference type="SAM" id="MobiDB-lite"/>
    </source>
</evidence>
<reference evidence="6 7" key="1">
    <citation type="submission" date="2019-02" db="EMBL/GenBank/DDBJ databases">
        <title>Deep-cultivation of Planctomycetes and their phenomic and genomic characterization uncovers novel biology.</title>
        <authorList>
            <person name="Wiegand S."/>
            <person name="Jogler M."/>
            <person name="Boedeker C."/>
            <person name="Pinto D."/>
            <person name="Vollmers J."/>
            <person name="Rivas-Marin E."/>
            <person name="Kohn T."/>
            <person name="Peeters S.H."/>
            <person name="Heuer A."/>
            <person name="Rast P."/>
            <person name="Oberbeckmann S."/>
            <person name="Bunk B."/>
            <person name="Jeske O."/>
            <person name="Meyerdierks A."/>
            <person name="Storesund J.E."/>
            <person name="Kallscheuer N."/>
            <person name="Luecker S."/>
            <person name="Lage O.M."/>
            <person name="Pohl T."/>
            <person name="Merkel B.J."/>
            <person name="Hornburger P."/>
            <person name="Mueller R.-W."/>
            <person name="Bruemmer F."/>
            <person name="Labrenz M."/>
            <person name="Spormann A.M."/>
            <person name="Op den Camp H."/>
            <person name="Overmann J."/>
            <person name="Amann R."/>
            <person name="Jetten M.S.M."/>
            <person name="Mascher T."/>
            <person name="Medema M.H."/>
            <person name="Devos D.P."/>
            <person name="Kaster A.-K."/>
            <person name="Ovreas L."/>
            <person name="Rohde M."/>
            <person name="Galperin M.Y."/>
            <person name="Jogler C."/>
        </authorList>
    </citation>
    <scope>NUCLEOTIDE SEQUENCE [LARGE SCALE GENOMIC DNA]</scope>
    <source>
        <strain evidence="6 7">ETA_A8</strain>
    </source>
</reference>
<proteinExistence type="predicted"/>
<dbReference type="EMBL" id="CP036274">
    <property type="protein sequence ID" value="QDU28457.1"/>
    <property type="molecule type" value="Genomic_DNA"/>
</dbReference>
<sequence>MRNLILPPNRSKRQKTKPPGNTDAVQPVQYPVGAGVIVRTQSQEIFISAEDDQAAKEFAECLVAADVSAVTVELRELEQWSPHFRWTAFQAIAETSPQVTLAGKLSHSAKQNLFVCCLSAIRNYEDLDHMVAIRQAMCEAAALVYPTQIGETVAKIREAYKRQHLPQPKKSELEAAIKNLARTNDGVMANEGPEGIARRYVASLASDTSNPEDVHVPRLLRYRETWQRFDGQVWREVSAERVETGVVQMLQVAGTGQATKPLLRDVMLHLQGLCSLVESRLEGPLWIDDAAASTSASPYVACRNGLLDLSPVLAGTGLPDFFNFSPRHFSAVQLGFDFDPTAKCPLWMQTIQQILPRKGKHDRRRERFQEFGGWALAENGPRMEKVCILLGTGANGKSTVLNVLEAVLGRDNVSHVALEHLSHSFRPSQMKGKLANICNDLNRVEKFHEGVLKQLVSGDALQIERKGIDAETFVPRAKLMYGTNSLPAINDRSSGVFRRLLIIPFTESFSAVNADKYLGTKLLGELPGIANWFLDGLIRLVKHGRFSACKTCDAIERQHQIDSDPFIQFFGEYCELDPNKSEELPFLFNIYKTFCKANNRLAVNSSEFARRLEEQVGAKCTRPDGPPPRRRILRGLKYVGSRHFA</sequence>
<dbReference type="SUPFAM" id="SSF52540">
    <property type="entry name" value="P-loop containing nucleoside triphosphate hydrolases"/>
    <property type="match status" value="1"/>
</dbReference>
<dbReference type="PANTHER" id="PTHR35372:SF2">
    <property type="entry name" value="SF3 HELICASE DOMAIN-CONTAINING PROTEIN"/>
    <property type="match status" value="1"/>
</dbReference>
<feature type="domain" description="SF3 helicase" evidence="5">
    <location>
        <begin position="363"/>
        <end position="518"/>
    </location>
</feature>
<keyword evidence="2" id="KW-0378">Hydrolase</keyword>
<dbReference type="AlphaFoldDB" id="A0A517YE19"/>
<evidence type="ECO:0000313" key="7">
    <source>
        <dbReference type="Proteomes" id="UP000315017"/>
    </source>
</evidence>
<keyword evidence="1" id="KW-0547">Nucleotide-binding</keyword>